<comment type="caution">
    <text evidence="2">The sequence shown here is derived from an EMBL/GenBank/DDBJ whole genome shotgun (WGS) entry which is preliminary data.</text>
</comment>
<evidence type="ECO:0000313" key="2">
    <source>
        <dbReference type="EMBL" id="GAA2191084.1"/>
    </source>
</evidence>
<dbReference type="InterPro" id="IPR000073">
    <property type="entry name" value="AB_hydrolase_1"/>
</dbReference>
<dbReference type="PRINTS" id="PR00111">
    <property type="entry name" value="ABHYDROLASE"/>
</dbReference>
<dbReference type="EMBL" id="BAAAOQ010000001">
    <property type="protein sequence ID" value="GAA2191084.1"/>
    <property type="molecule type" value="Genomic_DNA"/>
</dbReference>
<dbReference type="GO" id="GO:0016787">
    <property type="term" value="F:hydrolase activity"/>
    <property type="evidence" value="ECO:0007669"/>
    <property type="project" value="UniProtKB-KW"/>
</dbReference>
<organism evidence="2 3">
    <name type="scientific">Streptomyces bangladeshensis</name>
    <dbReference type="NCBI Taxonomy" id="295352"/>
    <lineage>
        <taxon>Bacteria</taxon>
        <taxon>Bacillati</taxon>
        <taxon>Actinomycetota</taxon>
        <taxon>Actinomycetes</taxon>
        <taxon>Kitasatosporales</taxon>
        <taxon>Streptomycetaceae</taxon>
        <taxon>Streptomyces</taxon>
    </lineage>
</organism>
<accession>A0ABP5N1Q6</accession>
<evidence type="ECO:0000313" key="3">
    <source>
        <dbReference type="Proteomes" id="UP001501391"/>
    </source>
</evidence>
<proteinExistence type="predicted"/>
<keyword evidence="2" id="KW-0378">Hydrolase</keyword>
<dbReference type="SUPFAM" id="SSF53474">
    <property type="entry name" value="alpha/beta-Hydrolases"/>
    <property type="match status" value="1"/>
</dbReference>
<evidence type="ECO:0000259" key="1">
    <source>
        <dbReference type="Pfam" id="PF00561"/>
    </source>
</evidence>
<dbReference type="Proteomes" id="UP001501391">
    <property type="component" value="Unassembled WGS sequence"/>
</dbReference>
<keyword evidence="3" id="KW-1185">Reference proteome</keyword>
<feature type="domain" description="AB hydrolase-1" evidence="1">
    <location>
        <begin position="26"/>
        <end position="152"/>
    </location>
</feature>
<sequence length="261" mass="27843">MGAMEQTVKVDGGEVWADDSGGEGLPLVLLHPGIADARVWDPVLPALTARHRVIRYEARGFGRSPAPTVPYTQTADLGRVLDHFGLDRAVLVGSSLGGKTAIGFALSEPERVAALGLLVPGVTGYPDLEDPELTAEIGRLAQAGDMDGLLALSLRTFAAAGSPPDTRAAELIRDSFPGWFSTYGYDRPEPPAFDRLTELDLPTALLLGERDTPRVVACNEAMAARIPGCRLVRVAECDHLPTLRVPETVVRLVTELCDRAG</sequence>
<gene>
    <name evidence="2" type="ORF">GCM10009787_02840</name>
</gene>
<dbReference type="Gene3D" id="3.40.50.1820">
    <property type="entry name" value="alpha/beta hydrolase"/>
    <property type="match status" value="1"/>
</dbReference>
<reference evidence="3" key="1">
    <citation type="journal article" date="2019" name="Int. J. Syst. Evol. Microbiol.">
        <title>The Global Catalogue of Microorganisms (GCM) 10K type strain sequencing project: providing services to taxonomists for standard genome sequencing and annotation.</title>
        <authorList>
            <consortium name="The Broad Institute Genomics Platform"/>
            <consortium name="The Broad Institute Genome Sequencing Center for Infectious Disease"/>
            <person name="Wu L."/>
            <person name="Ma J."/>
        </authorList>
    </citation>
    <scope>NUCLEOTIDE SEQUENCE [LARGE SCALE GENOMIC DNA]</scope>
    <source>
        <strain evidence="3">JCM 14924</strain>
    </source>
</reference>
<dbReference type="PANTHER" id="PTHR43798">
    <property type="entry name" value="MONOACYLGLYCEROL LIPASE"/>
    <property type="match status" value="1"/>
</dbReference>
<name>A0ABP5N1Q6_9ACTN</name>
<dbReference type="Pfam" id="PF00561">
    <property type="entry name" value="Abhydrolase_1"/>
    <property type="match status" value="1"/>
</dbReference>
<dbReference type="PANTHER" id="PTHR43798:SF33">
    <property type="entry name" value="HYDROLASE, PUTATIVE (AFU_ORTHOLOGUE AFUA_2G14860)-RELATED"/>
    <property type="match status" value="1"/>
</dbReference>
<dbReference type="InterPro" id="IPR029058">
    <property type="entry name" value="AB_hydrolase_fold"/>
</dbReference>
<dbReference type="InterPro" id="IPR050266">
    <property type="entry name" value="AB_hydrolase_sf"/>
</dbReference>
<protein>
    <submittedName>
        <fullName evidence="2">Alpha/beta hydrolase</fullName>
    </submittedName>
</protein>